<dbReference type="EMBL" id="LR824020">
    <property type="protein sequence ID" value="CAD0202464.1"/>
    <property type="molecule type" value="Genomic_DNA"/>
</dbReference>
<gene>
    <name evidence="2" type="ORF">CINC_LOCUS4127</name>
</gene>
<evidence type="ECO:0000313" key="3">
    <source>
        <dbReference type="Proteomes" id="UP001154114"/>
    </source>
</evidence>
<dbReference type="AlphaFoldDB" id="A0A9N8Q1T3"/>
<evidence type="ECO:0000313" key="2">
    <source>
        <dbReference type="EMBL" id="CAD0202464.1"/>
    </source>
</evidence>
<proteinExistence type="predicted"/>
<feature type="compositionally biased region" description="Basic residues" evidence="1">
    <location>
        <begin position="1"/>
        <end position="10"/>
    </location>
</feature>
<protein>
    <submittedName>
        <fullName evidence="2">Uncharacterized protein</fullName>
    </submittedName>
</protein>
<keyword evidence="3" id="KW-1185">Reference proteome</keyword>
<evidence type="ECO:0000256" key="1">
    <source>
        <dbReference type="SAM" id="MobiDB-lite"/>
    </source>
</evidence>
<sequence>MEKSRKRPSKKPTEQDFVSTSPNLDALRNDKEDAAIAAERSLRPKHHNKTKAPRHTSYQNTRIIQDFILLEGKSIARKIRFDSSAEHFQTTKSTKKLDQQKIVIPYDKMLTRSTSLRARLNWRRAFLPRLTLANFIPRFVRQSSAASRTGRMCASSHANTTERART</sequence>
<feature type="region of interest" description="Disordered" evidence="1">
    <location>
        <begin position="1"/>
        <end position="29"/>
    </location>
</feature>
<feature type="region of interest" description="Disordered" evidence="1">
    <location>
        <begin position="147"/>
        <end position="166"/>
    </location>
</feature>
<accession>A0A9N8Q1T3</accession>
<name>A0A9N8Q1T3_CHRIL</name>
<dbReference type="Proteomes" id="UP001154114">
    <property type="component" value="Chromosome 17"/>
</dbReference>
<reference evidence="2" key="1">
    <citation type="submission" date="2021-12" db="EMBL/GenBank/DDBJ databases">
        <authorList>
            <person name="King R."/>
        </authorList>
    </citation>
    <scope>NUCLEOTIDE SEQUENCE</scope>
</reference>
<organism evidence="2 3">
    <name type="scientific">Chrysodeixis includens</name>
    <name type="common">Soybean looper</name>
    <name type="synonym">Pseudoplusia includens</name>
    <dbReference type="NCBI Taxonomy" id="689277"/>
    <lineage>
        <taxon>Eukaryota</taxon>
        <taxon>Metazoa</taxon>
        <taxon>Ecdysozoa</taxon>
        <taxon>Arthropoda</taxon>
        <taxon>Hexapoda</taxon>
        <taxon>Insecta</taxon>
        <taxon>Pterygota</taxon>
        <taxon>Neoptera</taxon>
        <taxon>Endopterygota</taxon>
        <taxon>Lepidoptera</taxon>
        <taxon>Glossata</taxon>
        <taxon>Ditrysia</taxon>
        <taxon>Noctuoidea</taxon>
        <taxon>Noctuidae</taxon>
        <taxon>Plusiinae</taxon>
        <taxon>Chrysodeixis</taxon>
    </lineage>
</organism>